<dbReference type="Gene3D" id="3.90.1200.10">
    <property type="match status" value="1"/>
</dbReference>
<organism evidence="2">
    <name type="scientific">Clastoptera arizonana</name>
    <name type="common">Arizona spittle bug</name>
    <dbReference type="NCBI Taxonomy" id="38151"/>
    <lineage>
        <taxon>Eukaryota</taxon>
        <taxon>Metazoa</taxon>
        <taxon>Ecdysozoa</taxon>
        <taxon>Arthropoda</taxon>
        <taxon>Hexapoda</taxon>
        <taxon>Insecta</taxon>
        <taxon>Pterygota</taxon>
        <taxon>Neoptera</taxon>
        <taxon>Paraneoptera</taxon>
        <taxon>Hemiptera</taxon>
        <taxon>Auchenorrhyncha</taxon>
        <taxon>Cercopoidea</taxon>
        <taxon>Clastopteridae</taxon>
        <taxon>Clastoptera</taxon>
    </lineage>
</organism>
<name>A0A1B6CJT9_9HEMI</name>
<dbReference type="PANTHER" id="PTHR11012:SF8">
    <property type="entry name" value="JUVENILE HORMONE-INDUCIBLE PROTEIN 26"/>
    <property type="match status" value="1"/>
</dbReference>
<evidence type="ECO:0000259" key="1">
    <source>
        <dbReference type="SMART" id="SM00587"/>
    </source>
</evidence>
<dbReference type="InterPro" id="IPR004119">
    <property type="entry name" value="EcKL"/>
</dbReference>
<dbReference type="SMART" id="SM00587">
    <property type="entry name" value="CHK"/>
    <property type="match status" value="1"/>
</dbReference>
<evidence type="ECO:0000313" key="2">
    <source>
        <dbReference type="EMBL" id="JAS13754.1"/>
    </source>
</evidence>
<proteinExistence type="predicted"/>
<dbReference type="AlphaFoldDB" id="A0A1B6CJT9"/>
<sequence>MSVLKSAEATVMRDLLRCKVFGENVDVIGYHLDDMTNLDDTRNPRLYLTLNYVKDGAALKKKLFVKFQPVEEVYNRLSMEVQFNNEILSYTEIFPLLNNYKASPLLPEYYFSTCYFDKRKYLVFEDLNDSGFVGSKLIFSSDLDHIKLAFEKLGRFHALSYAAKVERREEFFSAVKRIQEPHWVEGLRINLISVKNGVSRPGTNLPEKYADKYKRLCARVDEEYRFFLELVKPEEPIAVLCHGDFCLNNMMYRYRGDRPDDVKFIDFGTVRYASPVIDLSFFVFLNLSPEMRASHLAELLRVYHDSLANTVPGLSVPSLADVQEEFRRKCVYGFLHAIYYIPVMSAVITGVCPLDFLELVKASTDEDIFKELRMIGGTKGTELMQEMLIDFLENYFCDSL</sequence>
<reference evidence="2" key="1">
    <citation type="submission" date="2015-12" db="EMBL/GenBank/DDBJ databases">
        <title>De novo transcriptome assembly of four potential Pierce s Disease insect vectors from Arizona vineyards.</title>
        <authorList>
            <person name="Tassone E.E."/>
        </authorList>
    </citation>
    <scope>NUCLEOTIDE SEQUENCE</scope>
</reference>
<dbReference type="EMBL" id="GEDC01023544">
    <property type="protein sequence ID" value="JAS13754.1"/>
    <property type="molecule type" value="Transcribed_RNA"/>
</dbReference>
<protein>
    <recommendedName>
        <fullName evidence="1">CHK kinase-like domain-containing protein</fullName>
    </recommendedName>
</protein>
<dbReference type="Pfam" id="PF02958">
    <property type="entry name" value="EcKL"/>
    <property type="match status" value="1"/>
</dbReference>
<gene>
    <name evidence="2" type="ORF">g.10104</name>
</gene>
<feature type="domain" description="CHK kinase-like" evidence="1">
    <location>
        <begin position="122"/>
        <end position="313"/>
    </location>
</feature>
<dbReference type="SUPFAM" id="SSF56112">
    <property type="entry name" value="Protein kinase-like (PK-like)"/>
    <property type="match status" value="1"/>
</dbReference>
<accession>A0A1B6CJT9</accession>
<dbReference type="InterPro" id="IPR015897">
    <property type="entry name" value="CHK_kinase-like"/>
</dbReference>
<dbReference type="InterPro" id="IPR011009">
    <property type="entry name" value="Kinase-like_dom_sf"/>
</dbReference>
<dbReference type="PANTHER" id="PTHR11012">
    <property type="entry name" value="PROTEIN KINASE-LIKE DOMAIN-CONTAINING"/>
    <property type="match status" value="1"/>
</dbReference>